<dbReference type="EMBL" id="DVGK01000134">
    <property type="protein sequence ID" value="HIR14578.1"/>
    <property type="molecule type" value="Genomic_DNA"/>
</dbReference>
<evidence type="ECO:0000313" key="2">
    <source>
        <dbReference type="EMBL" id="HIR14578.1"/>
    </source>
</evidence>
<comment type="caution">
    <text evidence="2">The sequence shown here is derived from an EMBL/GenBank/DDBJ whole genome shotgun (WGS) entry which is preliminary data.</text>
</comment>
<dbReference type="Pfam" id="PF02150">
    <property type="entry name" value="Zn_ribbon_RPB9"/>
    <property type="match status" value="1"/>
</dbReference>
<dbReference type="Proteomes" id="UP000886757">
    <property type="component" value="Unassembled WGS sequence"/>
</dbReference>
<dbReference type="Gene3D" id="2.20.28.10">
    <property type="match status" value="1"/>
</dbReference>
<reference evidence="2" key="1">
    <citation type="submission" date="2020-10" db="EMBL/GenBank/DDBJ databases">
        <authorList>
            <person name="Gilroy R."/>
        </authorList>
    </citation>
    <scope>NUCLEOTIDE SEQUENCE</scope>
    <source>
        <strain evidence="2">ChiSjej4B22-8148</strain>
    </source>
</reference>
<gene>
    <name evidence="2" type="ORF">IAB31_11725</name>
</gene>
<organism evidence="2 3">
    <name type="scientific">Candidatus Choladousia intestinavium</name>
    <dbReference type="NCBI Taxonomy" id="2840727"/>
    <lineage>
        <taxon>Bacteria</taxon>
        <taxon>Bacillati</taxon>
        <taxon>Bacillota</taxon>
        <taxon>Clostridia</taxon>
        <taxon>Lachnospirales</taxon>
        <taxon>Lachnospiraceae</taxon>
        <taxon>Lachnospiraceae incertae sedis</taxon>
        <taxon>Candidatus Choladousia</taxon>
    </lineage>
</organism>
<dbReference type="AlphaFoldDB" id="A0A9D1DBB3"/>
<proteinExistence type="predicted"/>
<reference evidence="2" key="2">
    <citation type="journal article" date="2021" name="PeerJ">
        <title>Extensive microbial diversity within the chicken gut microbiome revealed by metagenomics and culture.</title>
        <authorList>
            <person name="Gilroy R."/>
            <person name="Ravi A."/>
            <person name="Getino M."/>
            <person name="Pursley I."/>
            <person name="Horton D.L."/>
            <person name="Alikhan N.F."/>
            <person name="Baker D."/>
            <person name="Gharbi K."/>
            <person name="Hall N."/>
            <person name="Watson M."/>
            <person name="Adriaenssens E.M."/>
            <person name="Foster-Nyarko E."/>
            <person name="Jarju S."/>
            <person name="Secka A."/>
            <person name="Antonio M."/>
            <person name="Oren A."/>
            <person name="Chaudhuri R.R."/>
            <person name="La Ragione R."/>
            <person name="Hildebrand F."/>
            <person name="Pallen M.J."/>
        </authorList>
    </citation>
    <scope>NUCLEOTIDE SEQUENCE</scope>
    <source>
        <strain evidence="2">ChiSjej4B22-8148</strain>
    </source>
</reference>
<evidence type="ECO:0000313" key="3">
    <source>
        <dbReference type="Proteomes" id="UP000886757"/>
    </source>
</evidence>
<dbReference type="InterPro" id="IPR001529">
    <property type="entry name" value="Zn_ribbon_RPB9"/>
</dbReference>
<name>A0A9D1DBB3_9FIRM</name>
<dbReference type="GO" id="GO:0006351">
    <property type="term" value="P:DNA-templated transcription"/>
    <property type="evidence" value="ECO:0007669"/>
    <property type="project" value="InterPro"/>
</dbReference>
<feature type="domain" description="DNA-directed RNA polymerase II subunit RPB9-like zinc ribbon" evidence="1">
    <location>
        <begin position="21"/>
        <end position="54"/>
    </location>
</feature>
<sequence>MAVMDGCQEQKRTPELKEFACPKCGELMEAFVKEGRIIEEAKCDACGYVMEADTPLSGR</sequence>
<evidence type="ECO:0000259" key="1">
    <source>
        <dbReference type="Pfam" id="PF02150"/>
    </source>
</evidence>
<accession>A0A9D1DBB3</accession>
<protein>
    <recommendedName>
        <fullName evidence="1">DNA-directed RNA polymerase II subunit RPB9-like zinc ribbon domain-containing protein</fullName>
    </recommendedName>
</protein>